<dbReference type="InterPro" id="IPR014026">
    <property type="entry name" value="UDP-Glc/GDP-Man_DH_dimer"/>
</dbReference>
<dbReference type="GO" id="GO:0003979">
    <property type="term" value="F:UDP-glucose 6-dehydrogenase activity"/>
    <property type="evidence" value="ECO:0007669"/>
    <property type="project" value="UniProtKB-EC"/>
</dbReference>
<dbReference type="SUPFAM" id="SSF51735">
    <property type="entry name" value="NAD(P)-binding Rossmann-fold domains"/>
    <property type="match status" value="1"/>
</dbReference>
<feature type="binding site" evidence="9">
    <location>
        <position position="214"/>
    </location>
    <ligand>
        <name>substrate</name>
    </ligand>
</feature>
<dbReference type="SMART" id="SM00984">
    <property type="entry name" value="UDPG_MGDP_dh_C"/>
    <property type="match status" value="1"/>
</dbReference>
<feature type="binding site" evidence="9">
    <location>
        <position position="269"/>
    </location>
    <ligand>
        <name>substrate</name>
    </ligand>
</feature>
<dbReference type="GO" id="GO:0006065">
    <property type="term" value="P:UDP-glucuronate biosynthetic process"/>
    <property type="evidence" value="ECO:0007669"/>
    <property type="project" value="UniProtKB-UniPathway"/>
</dbReference>
<feature type="binding site" evidence="10">
    <location>
        <position position="35"/>
    </location>
    <ligand>
        <name>NAD(+)</name>
        <dbReference type="ChEBI" id="CHEBI:57540"/>
    </ligand>
</feature>
<evidence type="ECO:0000256" key="3">
    <source>
        <dbReference type="ARBA" id="ARBA00012954"/>
    </source>
</evidence>
<evidence type="ECO:0000313" key="12">
    <source>
        <dbReference type="EMBL" id="SFD13150.1"/>
    </source>
</evidence>
<dbReference type="InterPro" id="IPR036291">
    <property type="entry name" value="NAD(P)-bd_dom_sf"/>
</dbReference>
<feature type="binding site" evidence="9">
    <location>
        <position position="328"/>
    </location>
    <ligand>
        <name>substrate</name>
    </ligand>
</feature>
<feature type="domain" description="UDP-glucose/GDP-mannose dehydrogenase C-terminal" evidence="11">
    <location>
        <begin position="321"/>
        <end position="428"/>
    </location>
</feature>
<dbReference type="PIRSF" id="PIRSF500134">
    <property type="entry name" value="UDPglc_DH_bac"/>
    <property type="match status" value="1"/>
</dbReference>
<dbReference type="InterPro" id="IPR008927">
    <property type="entry name" value="6-PGluconate_DH-like_C_sf"/>
</dbReference>
<sequence>MNISIFGLGYVGCVSLGCLAQNGHHVVGVDVNPTKIDQINNGRATIVEKDIDTIIATQHDLGRIRATSDYREAILNTDLSIIAVGTPTTSQGHLNLNYILKVAEHFGDVLREKMDLYPDSFHVIALRSTVMPGTCEKIASMIEARSGLTANVDFALVSNPEFLREGTAVHDYYHPPLTLIGAQCEQAANAIRSLYDKLPAEVVIADIRTAEIMKYVNNTYHALKISFANEVGNICSSLGIDSHQVMDIFCKDKQLNISNYYFKPGFAYGGSCLPKDLKGLQTLAHDLYLQVPLINSIHRTNEIQMQRSISVLMKYTRHNIGFLGIGFKAGTDDLRNSPAVEMAETLLGKGFALSIYDRNVHTSELTGTNKEYIDQHIPHLSRLLVKDASALVSWADVLVVSTKEPEFIDLLSKVTGKIIVDLVRLPIEMNPTNEYIGINWSLDAVNSSKQLSF</sequence>
<protein>
    <recommendedName>
        <fullName evidence="3 7">UDP-glucose 6-dehydrogenase</fullName>
        <ecNumber evidence="3 7">1.1.1.22</ecNumber>
    </recommendedName>
</protein>
<dbReference type="InterPro" id="IPR036220">
    <property type="entry name" value="UDP-Glc/GDP-Man_DH_C_sf"/>
</dbReference>
<name>A0A1I1Q4T6_9BACT</name>
<feature type="binding site" evidence="10">
    <location>
        <position position="86"/>
    </location>
    <ligand>
        <name>NAD(+)</name>
        <dbReference type="ChEBI" id="CHEBI:57540"/>
    </ligand>
</feature>
<evidence type="ECO:0000256" key="2">
    <source>
        <dbReference type="ARBA" id="ARBA00006601"/>
    </source>
</evidence>
<dbReference type="EC" id="1.1.1.22" evidence="3 7"/>
<dbReference type="UniPathway" id="UPA00038">
    <property type="reaction ID" value="UER00491"/>
</dbReference>
<feature type="binding site" evidence="10">
    <location>
        <position position="275"/>
    </location>
    <ligand>
        <name>NAD(+)</name>
        <dbReference type="ChEBI" id="CHEBI:57540"/>
    </ligand>
</feature>
<dbReference type="AlphaFoldDB" id="A0A1I1Q4T6"/>
<dbReference type="Pfam" id="PF00984">
    <property type="entry name" value="UDPG_MGDP_dh"/>
    <property type="match status" value="1"/>
</dbReference>
<feature type="binding site" evidence="10">
    <location>
        <position position="165"/>
    </location>
    <ligand>
        <name>NAD(+)</name>
        <dbReference type="ChEBI" id="CHEBI:57540"/>
    </ligand>
</feature>
<evidence type="ECO:0000259" key="11">
    <source>
        <dbReference type="SMART" id="SM00984"/>
    </source>
</evidence>
<comment type="similarity">
    <text evidence="2 7">Belongs to the UDP-glucose/GDP-mannose dehydrogenase family.</text>
</comment>
<comment type="pathway">
    <text evidence="1">Nucleotide-sugar biosynthesis; UDP-alpha-D-glucuronate biosynthesis; UDP-alpha-D-glucuronate from UDP-alpha-D-glucose: step 1/1.</text>
</comment>
<dbReference type="RefSeq" id="WP_093825938.1">
    <property type="nucleotide sequence ID" value="NZ_FOLQ01000003.1"/>
</dbReference>
<evidence type="ECO:0000313" key="13">
    <source>
        <dbReference type="Proteomes" id="UP000198598"/>
    </source>
</evidence>
<feature type="binding site" evidence="9">
    <location>
        <begin position="261"/>
        <end position="265"/>
    </location>
    <ligand>
        <name>substrate</name>
    </ligand>
</feature>
<dbReference type="GO" id="GO:0000271">
    <property type="term" value="P:polysaccharide biosynthetic process"/>
    <property type="evidence" value="ECO:0007669"/>
    <property type="project" value="InterPro"/>
</dbReference>
<evidence type="ECO:0000256" key="4">
    <source>
        <dbReference type="ARBA" id="ARBA00023002"/>
    </source>
</evidence>
<organism evidence="12 13">
    <name type="scientific">Spirosoma endophyticum</name>
    <dbReference type="NCBI Taxonomy" id="662367"/>
    <lineage>
        <taxon>Bacteria</taxon>
        <taxon>Pseudomonadati</taxon>
        <taxon>Bacteroidota</taxon>
        <taxon>Cytophagia</taxon>
        <taxon>Cytophagales</taxon>
        <taxon>Cytophagaceae</taxon>
        <taxon>Spirosoma</taxon>
    </lineage>
</organism>
<evidence type="ECO:0000256" key="10">
    <source>
        <dbReference type="PIRSR" id="PIRSR500134-3"/>
    </source>
</evidence>
<keyword evidence="4 7" id="KW-0560">Oxidoreductase</keyword>
<dbReference type="Proteomes" id="UP000198598">
    <property type="component" value="Unassembled WGS sequence"/>
</dbReference>
<evidence type="ECO:0000256" key="1">
    <source>
        <dbReference type="ARBA" id="ARBA00004701"/>
    </source>
</evidence>
<evidence type="ECO:0000256" key="6">
    <source>
        <dbReference type="ARBA" id="ARBA00047473"/>
    </source>
</evidence>
<feature type="binding site" evidence="10">
    <location>
        <position position="129"/>
    </location>
    <ligand>
        <name>NAD(+)</name>
        <dbReference type="ChEBI" id="CHEBI:57540"/>
    </ligand>
</feature>
<gene>
    <name evidence="12" type="ORF">SAMN05216167_103430</name>
</gene>
<dbReference type="Gene3D" id="1.20.5.170">
    <property type="match status" value="1"/>
</dbReference>
<dbReference type="InterPro" id="IPR028357">
    <property type="entry name" value="UDPglc_DH_bac"/>
</dbReference>
<keyword evidence="5 7" id="KW-0520">NAD</keyword>
<reference evidence="12 13" key="1">
    <citation type="submission" date="2016-10" db="EMBL/GenBank/DDBJ databases">
        <authorList>
            <person name="de Groot N.N."/>
        </authorList>
    </citation>
    <scope>NUCLEOTIDE SEQUENCE [LARGE SCALE GENOMIC DNA]</scope>
    <source>
        <strain evidence="12 13">DSM 26130</strain>
    </source>
</reference>
<dbReference type="Pfam" id="PF03721">
    <property type="entry name" value="UDPG_MGDP_dh_N"/>
    <property type="match status" value="1"/>
</dbReference>
<feature type="binding site" evidence="10">
    <location>
        <position position="335"/>
    </location>
    <ligand>
        <name>NAD(+)</name>
        <dbReference type="ChEBI" id="CHEBI:57540"/>
    </ligand>
</feature>
<evidence type="ECO:0000256" key="7">
    <source>
        <dbReference type="PIRNR" id="PIRNR000124"/>
    </source>
</evidence>
<dbReference type="NCBIfam" id="TIGR03026">
    <property type="entry name" value="NDP-sugDHase"/>
    <property type="match status" value="1"/>
</dbReference>
<dbReference type="PANTHER" id="PTHR43750">
    <property type="entry name" value="UDP-GLUCOSE 6-DEHYDROGENASE TUAD"/>
    <property type="match status" value="1"/>
</dbReference>
<dbReference type="OrthoDB" id="9803238at2"/>
<feature type="binding site" evidence="10">
    <location>
        <position position="30"/>
    </location>
    <ligand>
        <name>NAD(+)</name>
        <dbReference type="ChEBI" id="CHEBI:57540"/>
    </ligand>
</feature>
<feature type="binding site" evidence="9">
    <location>
        <begin position="162"/>
        <end position="165"/>
    </location>
    <ligand>
        <name>substrate</name>
    </ligand>
</feature>
<dbReference type="PIRSF" id="PIRSF000124">
    <property type="entry name" value="UDPglc_GDPman_dh"/>
    <property type="match status" value="1"/>
</dbReference>
<keyword evidence="13" id="KW-1185">Reference proteome</keyword>
<dbReference type="GO" id="GO:0051287">
    <property type="term" value="F:NAD binding"/>
    <property type="evidence" value="ECO:0007669"/>
    <property type="project" value="InterPro"/>
</dbReference>
<comment type="catalytic activity">
    <reaction evidence="6 7">
        <text>UDP-alpha-D-glucose + 2 NAD(+) + H2O = UDP-alpha-D-glucuronate + 2 NADH + 3 H(+)</text>
        <dbReference type="Rhea" id="RHEA:23596"/>
        <dbReference type="ChEBI" id="CHEBI:15377"/>
        <dbReference type="ChEBI" id="CHEBI:15378"/>
        <dbReference type="ChEBI" id="CHEBI:57540"/>
        <dbReference type="ChEBI" id="CHEBI:57945"/>
        <dbReference type="ChEBI" id="CHEBI:58052"/>
        <dbReference type="ChEBI" id="CHEBI:58885"/>
        <dbReference type="EC" id="1.1.1.22"/>
    </reaction>
</comment>
<dbReference type="SUPFAM" id="SSF48179">
    <property type="entry name" value="6-phosphogluconate dehydrogenase C-terminal domain-like"/>
    <property type="match status" value="1"/>
</dbReference>
<dbReference type="PANTHER" id="PTHR43750:SF1">
    <property type="entry name" value="GDP-MANNOSE 6-DEHYDROGENASE"/>
    <property type="match status" value="1"/>
</dbReference>
<evidence type="ECO:0000256" key="8">
    <source>
        <dbReference type="PIRSR" id="PIRSR500134-1"/>
    </source>
</evidence>
<dbReference type="EMBL" id="FOLQ01000003">
    <property type="protein sequence ID" value="SFD13150.1"/>
    <property type="molecule type" value="Genomic_DNA"/>
</dbReference>
<evidence type="ECO:0000256" key="5">
    <source>
        <dbReference type="ARBA" id="ARBA00023027"/>
    </source>
</evidence>
<proteinExistence type="inferred from homology"/>
<dbReference type="InterPro" id="IPR017476">
    <property type="entry name" value="UDP-Glc/GDP-Man"/>
</dbReference>
<dbReference type="InterPro" id="IPR014027">
    <property type="entry name" value="UDP-Glc/GDP-Man_DH_C"/>
</dbReference>
<accession>A0A1I1Q4T6</accession>
<dbReference type="Pfam" id="PF03720">
    <property type="entry name" value="UDPG_MGDP_dh_C"/>
    <property type="match status" value="1"/>
</dbReference>
<evidence type="ECO:0000256" key="9">
    <source>
        <dbReference type="PIRSR" id="PIRSR500134-2"/>
    </source>
</evidence>
<dbReference type="InterPro" id="IPR001732">
    <property type="entry name" value="UDP-Glc/GDP-Man_DH_N"/>
</dbReference>
<dbReference type="SUPFAM" id="SSF52413">
    <property type="entry name" value="UDP-glucose/GDP-mannose dehydrogenase C-terminal domain"/>
    <property type="match status" value="1"/>
</dbReference>
<dbReference type="STRING" id="662367.SAMN05216167_103430"/>
<feature type="active site" description="Nucleophile" evidence="8">
    <location>
        <position position="272"/>
    </location>
</feature>
<dbReference type="Gene3D" id="3.40.50.720">
    <property type="entry name" value="NAD(P)-binding Rossmann-like Domain"/>
    <property type="match status" value="2"/>
</dbReference>